<name>A0ACC2TYA4_9FUNG</name>
<reference evidence="1" key="1">
    <citation type="submission" date="2022-04" db="EMBL/GenBank/DDBJ databases">
        <title>Genome of the entomopathogenic fungus Entomophthora muscae.</title>
        <authorList>
            <person name="Elya C."/>
            <person name="Lovett B.R."/>
            <person name="Lee E."/>
            <person name="Macias A.M."/>
            <person name="Hajek A.E."/>
            <person name="De Bivort B.L."/>
            <person name="Kasson M.T."/>
            <person name="De Fine Licht H.H."/>
            <person name="Stajich J.E."/>
        </authorList>
    </citation>
    <scope>NUCLEOTIDE SEQUENCE</scope>
    <source>
        <strain evidence="1">Berkeley</strain>
    </source>
</reference>
<dbReference type="EMBL" id="QTSX02001691">
    <property type="protein sequence ID" value="KAJ9079597.1"/>
    <property type="molecule type" value="Genomic_DNA"/>
</dbReference>
<organism evidence="1 2">
    <name type="scientific">Entomophthora muscae</name>
    <dbReference type="NCBI Taxonomy" id="34485"/>
    <lineage>
        <taxon>Eukaryota</taxon>
        <taxon>Fungi</taxon>
        <taxon>Fungi incertae sedis</taxon>
        <taxon>Zoopagomycota</taxon>
        <taxon>Entomophthoromycotina</taxon>
        <taxon>Entomophthoromycetes</taxon>
        <taxon>Entomophthorales</taxon>
        <taxon>Entomophthoraceae</taxon>
        <taxon>Entomophthora</taxon>
    </lineage>
</organism>
<gene>
    <name evidence="1" type="ORF">DSO57_1033767</name>
</gene>
<evidence type="ECO:0000313" key="1">
    <source>
        <dbReference type="EMBL" id="KAJ9079597.1"/>
    </source>
</evidence>
<accession>A0ACC2TYA4</accession>
<keyword evidence="2" id="KW-1185">Reference proteome</keyword>
<dbReference type="Proteomes" id="UP001165960">
    <property type="component" value="Unassembled WGS sequence"/>
</dbReference>
<proteinExistence type="predicted"/>
<evidence type="ECO:0000313" key="2">
    <source>
        <dbReference type="Proteomes" id="UP001165960"/>
    </source>
</evidence>
<comment type="caution">
    <text evidence="1">The sequence shown here is derived from an EMBL/GenBank/DDBJ whole genome shotgun (WGS) entry which is preliminary data.</text>
</comment>
<sequence>MTQIYRLRSLCLAFYQAAFPLLLRIHSLKQAKYIDYQRFLKKNGKHVKGLVIKQFDDYNALLSSGLCLSTTFPQLRFINRLPYARRSPECKAMIEDCLQLKNLKHAGLLQ</sequence>
<protein>
    <submittedName>
        <fullName evidence="1">Uncharacterized protein</fullName>
    </submittedName>
</protein>